<evidence type="ECO:0000256" key="4">
    <source>
        <dbReference type="ARBA" id="ARBA00023136"/>
    </source>
</evidence>
<feature type="transmembrane region" description="Helical" evidence="5">
    <location>
        <begin position="111"/>
        <end position="135"/>
    </location>
</feature>
<dbReference type="AlphaFoldDB" id="A0A9Q4FRR4"/>
<sequence length="401" mass="42316">MPTLLSHLATIPLFAGLVLSTTMPEVANVAAIACMVAGLGLVFIDAKARQVAAGPPFQLLYVAGLILLTALIPTAKSLEHLAAILILVPLWLAGPYAGLIAKAPARLLSPFWLGCMAAAGTLGAVLIAAYDVVFLQMRRGGFSVNNPIHLADLAVALGFLALVGLFSGHRWRFFFLLGPALALVAVLLSGSRGPLLALLVLSVLATIYYIIMIWRPSRATLLVVGLALAVAVMVAPFISFELGSGRQLRLVSLAQSVLSGEAADGSTNERLYMLRSAWGAFQASPIYGHGLIDYTVSAAQFGPQDNPYRPSSHLHNDIADFAVIGGLTGLICYLLVLIAPLYGARRAGAEQRPLLMFIALMASAGYLVMGLTNAMMGVLTQTVLYGLMLALIGVLAREERA</sequence>
<dbReference type="PANTHER" id="PTHR37422:SF23">
    <property type="entry name" value="TEICHURONIC ACID BIOSYNTHESIS PROTEIN TUAE"/>
    <property type="match status" value="1"/>
</dbReference>
<protein>
    <submittedName>
        <fullName evidence="7">O-antigen ligase family protein</fullName>
    </submittedName>
</protein>
<dbReference type="PANTHER" id="PTHR37422">
    <property type="entry name" value="TEICHURONIC ACID BIOSYNTHESIS PROTEIN TUAE"/>
    <property type="match status" value="1"/>
</dbReference>
<reference evidence="7" key="1">
    <citation type="submission" date="2022-06" db="EMBL/GenBank/DDBJ databases">
        <title>Devosia sp. XJ19-45 genome assembly.</title>
        <authorList>
            <person name="Li B."/>
            <person name="Cai M."/>
            <person name="Nie G."/>
            <person name="Li W."/>
        </authorList>
    </citation>
    <scope>NUCLEOTIDE SEQUENCE</scope>
    <source>
        <strain evidence="7">XJ19-45</strain>
    </source>
</reference>
<feature type="transmembrane region" description="Helical" evidence="5">
    <location>
        <begin position="321"/>
        <end position="342"/>
    </location>
</feature>
<feature type="transmembrane region" description="Helical" evidence="5">
    <location>
        <begin position="221"/>
        <end position="240"/>
    </location>
</feature>
<feature type="transmembrane region" description="Helical" evidence="5">
    <location>
        <begin position="195"/>
        <end position="214"/>
    </location>
</feature>
<name>A0A9Q4FRR4_9HYPH</name>
<comment type="subcellular location">
    <subcellularLocation>
        <location evidence="1">Membrane</location>
        <topology evidence="1">Multi-pass membrane protein</topology>
    </subcellularLocation>
</comment>
<dbReference type="InterPro" id="IPR051533">
    <property type="entry name" value="WaaL-like"/>
</dbReference>
<keyword evidence="8" id="KW-1185">Reference proteome</keyword>
<evidence type="ECO:0000259" key="6">
    <source>
        <dbReference type="Pfam" id="PF04932"/>
    </source>
</evidence>
<feature type="transmembrane region" description="Helical" evidence="5">
    <location>
        <begin position="378"/>
        <end position="396"/>
    </location>
</feature>
<organism evidence="7 8">
    <name type="scientific">Devosia ureilytica</name>
    <dbReference type="NCBI Taxonomy" id="2952754"/>
    <lineage>
        <taxon>Bacteria</taxon>
        <taxon>Pseudomonadati</taxon>
        <taxon>Pseudomonadota</taxon>
        <taxon>Alphaproteobacteria</taxon>
        <taxon>Hyphomicrobiales</taxon>
        <taxon>Devosiaceae</taxon>
        <taxon>Devosia</taxon>
    </lineage>
</organism>
<dbReference type="Pfam" id="PF04932">
    <property type="entry name" value="Wzy_C"/>
    <property type="match status" value="1"/>
</dbReference>
<dbReference type="RefSeq" id="WP_254673845.1">
    <property type="nucleotide sequence ID" value="NZ_JAMWDU010000002.1"/>
</dbReference>
<evidence type="ECO:0000256" key="1">
    <source>
        <dbReference type="ARBA" id="ARBA00004141"/>
    </source>
</evidence>
<feature type="domain" description="O-antigen ligase-related" evidence="6">
    <location>
        <begin position="180"/>
        <end position="334"/>
    </location>
</feature>
<accession>A0A9Q4FRR4</accession>
<evidence type="ECO:0000313" key="7">
    <source>
        <dbReference type="EMBL" id="MCP8886463.1"/>
    </source>
</evidence>
<feature type="transmembrane region" description="Helical" evidence="5">
    <location>
        <begin position="147"/>
        <end position="166"/>
    </location>
</feature>
<feature type="transmembrane region" description="Helical" evidence="5">
    <location>
        <begin position="30"/>
        <end position="46"/>
    </location>
</feature>
<feature type="transmembrane region" description="Helical" evidence="5">
    <location>
        <begin position="58"/>
        <end position="75"/>
    </location>
</feature>
<keyword evidence="7" id="KW-0436">Ligase</keyword>
<feature type="transmembrane region" description="Helical" evidence="5">
    <location>
        <begin position="81"/>
        <end position="99"/>
    </location>
</feature>
<dbReference type="GO" id="GO:0016874">
    <property type="term" value="F:ligase activity"/>
    <property type="evidence" value="ECO:0007669"/>
    <property type="project" value="UniProtKB-KW"/>
</dbReference>
<evidence type="ECO:0000256" key="3">
    <source>
        <dbReference type="ARBA" id="ARBA00022989"/>
    </source>
</evidence>
<evidence type="ECO:0000256" key="5">
    <source>
        <dbReference type="SAM" id="Phobius"/>
    </source>
</evidence>
<feature type="transmembrane region" description="Helical" evidence="5">
    <location>
        <begin position="173"/>
        <end position="189"/>
    </location>
</feature>
<dbReference type="InterPro" id="IPR007016">
    <property type="entry name" value="O-antigen_ligase-rel_domated"/>
</dbReference>
<dbReference type="Proteomes" id="UP001060275">
    <property type="component" value="Unassembled WGS sequence"/>
</dbReference>
<keyword evidence="2 5" id="KW-0812">Transmembrane</keyword>
<dbReference type="GO" id="GO:0016020">
    <property type="term" value="C:membrane"/>
    <property type="evidence" value="ECO:0007669"/>
    <property type="project" value="UniProtKB-SubCell"/>
</dbReference>
<keyword evidence="4 5" id="KW-0472">Membrane</keyword>
<dbReference type="EMBL" id="JAMWDU010000002">
    <property type="protein sequence ID" value="MCP8886463.1"/>
    <property type="molecule type" value="Genomic_DNA"/>
</dbReference>
<evidence type="ECO:0000313" key="8">
    <source>
        <dbReference type="Proteomes" id="UP001060275"/>
    </source>
</evidence>
<feature type="transmembrane region" description="Helical" evidence="5">
    <location>
        <begin position="354"/>
        <end position="372"/>
    </location>
</feature>
<keyword evidence="3 5" id="KW-1133">Transmembrane helix</keyword>
<comment type="caution">
    <text evidence="7">The sequence shown here is derived from an EMBL/GenBank/DDBJ whole genome shotgun (WGS) entry which is preliminary data.</text>
</comment>
<evidence type="ECO:0000256" key="2">
    <source>
        <dbReference type="ARBA" id="ARBA00022692"/>
    </source>
</evidence>
<proteinExistence type="predicted"/>
<gene>
    <name evidence="7" type="ORF">NF348_05050</name>
</gene>